<keyword evidence="2" id="KW-1185">Reference proteome</keyword>
<accession>A0AA38WGY0</accession>
<organism evidence="1 2">
    <name type="scientific">Centaurea solstitialis</name>
    <name type="common">yellow star-thistle</name>
    <dbReference type="NCBI Taxonomy" id="347529"/>
    <lineage>
        <taxon>Eukaryota</taxon>
        <taxon>Viridiplantae</taxon>
        <taxon>Streptophyta</taxon>
        <taxon>Embryophyta</taxon>
        <taxon>Tracheophyta</taxon>
        <taxon>Spermatophyta</taxon>
        <taxon>Magnoliopsida</taxon>
        <taxon>eudicotyledons</taxon>
        <taxon>Gunneridae</taxon>
        <taxon>Pentapetalae</taxon>
        <taxon>asterids</taxon>
        <taxon>campanulids</taxon>
        <taxon>Asterales</taxon>
        <taxon>Asteraceae</taxon>
        <taxon>Carduoideae</taxon>
        <taxon>Cardueae</taxon>
        <taxon>Centaureinae</taxon>
        <taxon>Centaurea</taxon>
    </lineage>
</organism>
<comment type="caution">
    <text evidence="1">The sequence shown here is derived from an EMBL/GenBank/DDBJ whole genome shotgun (WGS) entry which is preliminary data.</text>
</comment>
<dbReference type="InterPro" id="IPR032567">
    <property type="entry name" value="RTL1-rel"/>
</dbReference>
<gene>
    <name evidence="1" type="ORF">OSB04_005577</name>
</gene>
<sequence>MVLKLRVLRHIAPWRTPWRAFFNTAYPYERNRRNNGGRLDISERRYGGLRGSISTHPESEWGRACRVWQGAKEAVSFLFGREGEKVLQRGCKGYLAYAVNDQAEGRKLLVADVPVVSEYPDVFPEDLPGIPPDRQIKFGIDLVPGAAPVAKTPYRLAPPELQELSSRNYRRRDLSVRVVRRGAHRSCS</sequence>
<proteinExistence type="predicted"/>
<reference evidence="1" key="1">
    <citation type="submission" date="2023-03" db="EMBL/GenBank/DDBJ databases">
        <title>Chromosome-scale reference genome and RAD-based genetic map of yellow starthistle (Centaurea solstitialis) reveal putative structural variation and QTLs associated with invader traits.</title>
        <authorList>
            <person name="Reatini B."/>
            <person name="Cang F.A."/>
            <person name="Jiang Q."/>
            <person name="Mckibben M.T.W."/>
            <person name="Barker M.S."/>
            <person name="Rieseberg L.H."/>
            <person name="Dlugosch K.M."/>
        </authorList>
    </citation>
    <scope>NUCLEOTIDE SEQUENCE</scope>
    <source>
        <strain evidence="1">CAN-66</strain>
        <tissue evidence="1">Leaf</tissue>
    </source>
</reference>
<dbReference type="PANTHER" id="PTHR15503:SF42">
    <property type="entry name" value="ZINC FINGER, CCHC-TYPE, RETROTRANSPOSON GAG DOMAIN, ASPARTIC PEPTIDASE DOMAIN PROTEIN-RELATED"/>
    <property type="match status" value="1"/>
</dbReference>
<evidence type="ECO:0000313" key="2">
    <source>
        <dbReference type="Proteomes" id="UP001172457"/>
    </source>
</evidence>
<evidence type="ECO:0000313" key="1">
    <source>
        <dbReference type="EMBL" id="KAJ9560417.1"/>
    </source>
</evidence>
<dbReference type="AlphaFoldDB" id="A0AA38WGY0"/>
<dbReference type="PANTHER" id="PTHR15503">
    <property type="entry name" value="LDOC1 RELATED"/>
    <property type="match status" value="1"/>
</dbReference>
<dbReference type="Proteomes" id="UP001172457">
    <property type="component" value="Chromosome 2"/>
</dbReference>
<name>A0AA38WGY0_9ASTR</name>
<dbReference type="EMBL" id="JARYMX010000002">
    <property type="protein sequence ID" value="KAJ9560417.1"/>
    <property type="molecule type" value="Genomic_DNA"/>
</dbReference>
<protein>
    <recommendedName>
        <fullName evidence="3">Reverse transcriptase domain-containing protein</fullName>
    </recommendedName>
</protein>
<evidence type="ECO:0008006" key="3">
    <source>
        <dbReference type="Google" id="ProtNLM"/>
    </source>
</evidence>